<dbReference type="InterPro" id="IPR050256">
    <property type="entry name" value="Glycosyltransferase_2"/>
</dbReference>
<feature type="domain" description="Glycosyltransferase 2-like" evidence="1">
    <location>
        <begin position="85"/>
        <end position="191"/>
    </location>
</feature>
<dbReference type="GO" id="GO:0016740">
    <property type="term" value="F:transferase activity"/>
    <property type="evidence" value="ECO:0007669"/>
    <property type="project" value="UniProtKB-KW"/>
</dbReference>
<organism evidence="2 3">
    <name type="scientific">Halomicrobium zhouii</name>
    <dbReference type="NCBI Taxonomy" id="767519"/>
    <lineage>
        <taxon>Archaea</taxon>
        <taxon>Methanobacteriati</taxon>
        <taxon>Methanobacteriota</taxon>
        <taxon>Stenosarchaea group</taxon>
        <taxon>Halobacteria</taxon>
        <taxon>Halobacteriales</taxon>
        <taxon>Haloarculaceae</taxon>
        <taxon>Halomicrobium</taxon>
    </lineage>
</organism>
<dbReference type="RefSeq" id="WP_089813644.1">
    <property type="nucleotide sequence ID" value="NZ_FOZK01000001.1"/>
</dbReference>
<reference evidence="2 3" key="1">
    <citation type="submission" date="2016-10" db="EMBL/GenBank/DDBJ databases">
        <authorList>
            <person name="de Groot N.N."/>
        </authorList>
    </citation>
    <scope>NUCLEOTIDE SEQUENCE [LARGE SCALE GENOMIC DNA]</scope>
    <source>
        <strain evidence="2 3">CGMCC 1.10457</strain>
    </source>
</reference>
<dbReference type="Proteomes" id="UP000199062">
    <property type="component" value="Unassembled WGS sequence"/>
</dbReference>
<keyword evidence="3" id="KW-1185">Reference proteome</keyword>
<gene>
    <name evidence="2" type="ORF">SAMN05216559_0550</name>
</gene>
<dbReference type="Pfam" id="PF00535">
    <property type="entry name" value="Glycos_transf_2"/>
    <property type="match status" value="2"/>
</dbReference>
<dbReference type="OrthoDB" id="43988at2157"/>
<dbReference type="STRING" id="767519.SAMN05216559_0550"/>
<dbReference type="CDD" id="cd04179">
    <property type="entry name" value="DPM_DPG-synthase_like"/>
    <property type="match status" value="1"/>
</dbReference>
<evidence type="ECO:0000313" key="2">
    <source>
        <dbReference type="EMBL" id="SFR88905.1"/>
    </source>
</evidence>
<accession>A0A1I6KC86</accession>
<dbReference type="PANTHER" id="PTHR48090">
    <property type="entry name" value="UNDECAPRENYL-PHOSPHATE 4-DEOXY-4-FORMAMIDO-L-ARABINOSE TRANSFERASE-RELATED"/>
    <property type="match status" value="1"/>
</dbReference>
<dbReference type="Gene3D" id="3.90.550.10">
    <property type="entry name" value="Spore Coat Polysaccharide Biosynthesis Protein SpsA, Chain A"/>
    <property type="match status" value="1"/>
</dbReference>
<dbReference type="EMBL" id="FOZK01000001">
    <property type="protein sequence ID" value="SFR88905.1"/>
    <property type="molecule type" value="Genomic_DNA"/>
</dbReference>
<dbReference type="InterPro" id="IPR029044">
    <property type="entry name" value="Nucleotide-diphossugar_trans"/>
</dbReference>
<feature type="domain" description="Glycosyltransferase 2-like" evidence="1">
    <location>
        <begin position="9"/>
        <end position="53"/>
    </location>
</feature>
<evidence type="ECO:0000313" key="3">
    <source>
        <dbReference type="Proteomes" id="UP000199062"/>
    </source>
</evidence>
<evidence type="ECO:0000259" key="1">
    <source>
        <dbReference type="Pfam" id="PF00535"/>
    </source>
</evidence>
<dbReference type="SUPFAM" id="SSF53448">
    <property type="entry name" value="Nucleotide-diphospho-sugar transferases"/>
    <property type="match status" value="1"/>
</dbReference>
<sequence length="279" mass="30386">MYRDHTVGVVVPAYNEVEHVGTVIEKVPSFVDRVYAVDDCSTDGTWEVICDHATCEPAAETAPSAATATRATPVADGGTAATTVVPIRHDQNAGAGGALKTGYRHALLDGMDVTVSIDADDQMDLSRMDRLLDPVVEGTAGFAKGNRLADASSREEMPTFRLVGNVILTGLTKISSGYWRMRDPQNGYTAISYDALAAIDLDSVPDGWGYLNDLLARLNVAGVAVADVRMPARYGDEESTIDFWQYVRYTSLSLLRMYLWRLRETYVRRGGDSTEGEYG</sequence>
<dbReference type="PANTHER" id="PTHR48090:SF7">
    <property type="entry name" value="RFBJ PROTEIN"/>
    <property type="match status" value="1"/>
</dbReference>
<protein>
    <submittedName>
        <fullName evidence="2">Glycosyltransferase involved in cell wall bisynthesis</fullName>
    </submittedName>
</protein>
<dbReference type="InterPro" id="IPR001173">
    <property type="entry name" value="Glyco_trans_2-like"/>
</dbReference>
<dbReference type="AlphaFoldDB" id="A0A1I6KC86"/>
<proteinExistence type="predicted"/>
<name>A0A1I6KC86_9EURY</name>
<keyword evidence="2" id="KW-0808">Transferase</keyword>